<dbReference type="PANTHER" id="PTHR13477:SF0">
    <property type="entry name" value="LARGE RIBOSOMAL SUBUNIT PROTEIN ML49"/>
    <property type="match status" value="1"/>
</dbReference>
<evidence type="ECO:0000256" key="4">
    <source>
        <dbReference type="ARBA" id="ARBA00023128"/>
    </source>
</evidence>
<feature type="region of interest" description="Disordered" evidence="7">
    <location>
        <begin position="45"/>
        <end position="71"/>
    </location>
</feature>
<keyword evidence="9" id="KW-1185">Reference proteome</keyword>
<proteinExistence type="inferred from homology"/>
<evidence type="ECO:0000256" key="7">
    <source>
        <dbReference type="SAM" id="MobiDB-lite"/>
    </source>
</evidence>
<dbReference type="Proteomes" id="UP000224854">
    <property type="component" value="Unassembled WGS sequence"/>
</dbReference>
<protein>
    <recommendedName>
        <fullName evidence="6">Large ribosomal subunit protein mL49</fullName>
    </recommendedName>
</protein>
<evidence type="ECO:0000313" key="9">
    <source>
        <dbReference type="Proteomes" id="UP000224854"/>
    </source>
</evidence>
<dbReference type="GO" id="GO:0003735">
    <property type="term" value="F:structural constituent of ribosome"/>
    <property type="evidence" value="ECO:0007669"/>
    <property type="project" value="InterPro"/>
</dbReference>
<evidence type="ECO:0000256" key="1">
    <source>
        <dbReference type="ARBA" id="ARBA00004173"/>
    </source>
</evidence>
<dbReference type="GO" id="GO:0005762">
    <property type="term" value="C:mitochondrial large ribosomal subunit"/>
    <property type="evidence" value="ECO:0007669"/>
    <property type="project" value="TreeGrafter"/>
</dbReference>
<reference evidence="8 9" key="1">
    <citation type="submission" date="2017-06" db="EMBL/GenBank/DDBJ databases">
        <title>Ant-infecting Ophiocordyceps genomes reveal a high diversity of potential behavioral manipulation genes and a possible major role for enterotoxins.</title>
        <authorList>
            <person name="De Bekker C."/>
            <person name="Evans H.C."/>
            <person name="Brachmann A."/>
            <person name="Hughes D.P."/>
        </authorList>
    </citation>
    <scope>NUCLEOTIDE SEQUENCE [LARGE SCALE GENOMIC DNA]</scope>
    <source>
        <strain evidence="8 9">1348a</strain>
    </source>
</reference>
<comment type="similarity">
    <text evidence="2">Belongs to the mitochondrion-specific ribosomal protein mL49 family.</text>
</comment>
<dbReference type="InterPro" id="IPR007740">
    <property type="entry name" value="Ribosomal_mL49"/>
</dbReference>
<dbReference type="Pfam" id="PF05046">
    <property type="entry name" value="Img2"/>
    <property type="match status" value="1"/>
</dbReference>
<keyword evidence="5" id="KW-0687">Ribonucleoprotein</keyword>
<comment type="caution">
    <text evidence="8">The sequence shown here is derived from an EMBL/GenBank/DDBJ whole genome shotgun (WGS) entry which is preliminary data.</text>
</comment>
<accession>A0A2C5YM57</accession>
<dbReference type="Gene3D" id="3.30.780.10">
    <property type="entry name" value="SUI1-like domain"/>
    <property type="match status" value="1"/>
</dbReference>
<organism evidence="8 9">
    <name type="scientific">Ophiocordyceps australis</name>
    <dbReference type="NCBI Taxonomy" id="1399860"/>
    <lineage>
        <taxon>Eukaryota</taxon>
        <taxon>Fungi</taxon>
        <taxon>Dikarya</taxon>
        <taxon>Ascomycota</taxon>
        <taxon>Pezizomycotina</taxon>
        <taxon>Sordariomycetes</taxon>
        <taxon>Hypocreomycetidae</taxon>
        <taxon>Hypocreales</taxon>
        <taxon>Ophiocordycipitaceae</taxon>
        <taxon>Ophiocordyceps</taxon>
    </lineage>
</organism>
<feature type="compositionally biased region" description="Basic and acidic residues" evidence="7">
    <location>
        <begin position="45"/>
        <end position="60"/>
    </location>
</feature>
<dbReference type="PANTHER" id="PTHR13477">
    <property type="entry name" value="MITOCHONDRIAL 39S RIBOSOMAL PROTEIN L49"/>
    <property type="match status" value="1"/>
</dbReference>
<comment type="subcellular location">
    <subcellularLocation>
        <location evidence="1">Mitochondrion</location>
    </subcellularLocation>
</comment>
<dbReference type="GO" id="GO:0006412">
    <property type="term" value="P:translation"/>
    <property type="evidence" value="ECO:0007669"/>
    <property type="project" value="InterPro"/>
</dbReference>
<evidence type="ECO:0000256" key="2">
    <source>
        <dbReference type="ARBA" id="ARBA00005677"/>
    </source>
</evidence>
<evidence type="ECO:0000313" key="8">
    <source>
        <dbReference type="EMBL" id="PHH79168.1"/>
    </source>
</evidence>
<evidence type="ECO:0000256" key="6">
    <source>
        <dbReference type="ARBA" id="ARBA00035191"/>
    </source>
</evidence>
<keyword evidence="3" id="KW-0689">Ribosomal protein</keyword>
<evidence type="ECO:0000256" key="3">
    <source>
        <dbReference type="ARBA" id="ARBA00022980"/>
    </source>
</evidence>
<dbReference type="EMBL" id="NJEU01000195">
    <property type="protein sequence ID" value="PHH79168.1"/>
    <property type="molecule type" value="Genomic_DNA"/>
</dbReference>
<evidence type="ECO:0000256" key="5">
    <source>
        <dbReference type="ARBA" id="ARBA00023274"/>
    </source>
</evidence>
<name>A0A2C5YM57_9HYPO</name>
<keyword evidence="4" id="KW-0496">Mitochondrion</keyword>
<dbReference type="AlphaFoldDB" id="A0A2C5YM57"/>
<gene>
    <name evidence="8" type="ORF">CDD82_2563</name>
</gene>
<sequence length="161" mass="18590">MNRIFSRALCQAPRAFLVDSVPQQALIPCRLFHYKPARLAADHEDKERAAKRAAKKELHANTEIPPLPTLSPEELEKAPYVVRRSSAGGLPFYRKSRNNRMMEWIIIKKIDGDLDLMTRELARYLEIPQEHVLRGELAGQVTVKGHEHQKKIRTWLVEKGF</sequence>